<protein>
    <submittedName>
        <fullName evidence="4">Short-chain dehydrogenase</fullName>
    </submittedName>
</protein>
<evidence type="ECO:0000313" key="5">
    <source>
        <dbReference type="Proteomes" id="UP000635606"/>
    </source>
</evidence>
<dbReference type="PRINTS" id="PR00080">
    <property type="entry name" value="SDRFAMILY"/>
</dbReference>
<evidence type="ECO:0000256" key="3">
    <source>
        <dbReference type="RuleBase" id="RU000363"/>
    </source>
</evidence>
<dbReference type="EMBL" id="BOPH01000041">
    <property type="protein sequence ID" value="GIJ68412.1"/>
    <property type="molecule type" value="Genomic_DNA"/>
</dbReference>
<keyword evidence="5" id="KW-1185">Reference proteome</keyword>
<dbReference type="Gene3D" id="3.40.50.720">
    <property type="entry name" value="NAD(P)-binding Rossmann-like Domain"/>
    <property type="match status" value="1"/>
</dbReference>
<organism evidence="4 5">
    <name type="scientific">Virgisporangium ochraceum</name>
    <dbReference type="NCBI Taxonomy" id="65505"/>
    <lineage>
        <taxon>Bacteria</taxon>
        <taxon>Bacillati</taxon>
        <taxon>Actinomycetota</taxon>
        <taxon>Actinomycetes</taxon>
        <taxon>Micromonosporales</taxon>
        <taxon>Micromonosporaceae</taxon>
        <taxon>Virgisporangium</taxon>
    </lineage>
</organism>
<name>A0A8J4EDX1_9ACTN</name>
<reference evidence="4" key="1">
    <citation type="submission" date="2021-01" db="EMBL/GenBank/DDBJ databases">
        <title>Whole genome shotgun sequence of Virgisporangium ochraceum NBRC 16418.</title>
        <authorList>
            <person name="Komaki H."/>
            <person name="Tamura T."/>
        </authorList>
    </citation>
    <scope>NUCLEOTIDE SEQUENCE</scope>
    <source>
        <strain evidence="4">NBRC 16418</strain>
    </source>
</reference>
<comment type="similarity">
    <text evidence="1 3">Belongs to the short-chain dehydrogenases/reductases (SDR) family.</text>
</comment>
<dbReference type="InterPro" id="IPR020904">
    <property type="entry name" value="Sc_DH/Rdtase_CS"/>
</dbReference>
<dbReference type="GO" id="GO:0016491">
    <property type="term" value="F:oxidoreductase activity"/>
    <property type="evidence" value="ECO:0007669"/>
    <property type="project" value="UniProtKB-KW"/>
</dbReference>
<dbReference type="PRINTS" id="PR00081">
    <property type="entry name" value="GDHRDH"/>
</dbReference>
<dbReference type="Proteomes" id="UP000635606">
    <property type="component" value="Unassembled WGS sequence"/>
</dbReference>
<dbReference type="SUPFAM" id="SSF51735">
    <property type="entry name" value="NAD(P)-binding Rossmann-fold domains"/>
    <property type="match status" value="1"/>
</dbReference>
<dbReference type="RefSeq" id="WP_203928363.1">
    <property type="nucleotide sequence ID" value="NZ_BOPH01000041.1"/>
</dbReference>
<dbReference type="PANTHER" id="PTHR45024">
    <property type="entry name" value="DEHYDROGENASES, SHORT CHAIN"/>
    <property type="match status" value="1"/>
</dbReference>
<accession>A0A8J4EDX1</accession>
<dbReference type="InterPro" id="IPR036291">
    <property type="entry name" value="NAD(P)-bd_dom_sf"/>
</dbReference>
<dbReference type="InterPro" id="IPR051687">
    <property type="entry name" value="Peroxisomal_Beta-Oxidation"/>
</dbReference>
<dbReference type="PANTHER" id="PTHR45024:SF2">
    <property type="entry name" value="SCP2 DOMAIN-CONTAINING PROTEIN"/>
    <property type="match status" value="1"/>
</dbReference>
<evidence type="ECO:0000256" key="1">
    <source>
        <dbReference type="ARBA" id="ARBA00006484"/>
    </source>
</evidence>
<keyword evidence="2" id="KW-0560">Oxidoreductase</keyword>
<gene>
    <name evidence="4" type="ORF">Voc01_033290</name>
</gene>
<comment type="caution">
    <text evidence="4">The sequence shown here is derived from an EMBL/GenBank/DDBJ whole genome shotgun (WGS) entry which is preliminary data.</text>
</comment>
<sequence>MNGSVGIVTGGGKGLGRAFALHLAARGAAVVVSNRNDSAGRVVAEIEKAGGRACAEYSDVSDPDAGERIVRTALDTFGRLDFLVTSAAVSGPAMFHRSSVAALRDVLAVNVLGTAGVAMAASAHMRANGGGRIVLVASTAGLHGETTVSAYAASKGAVIALGRTIAREGGPRNVYTNVLLPYATTQMTEANMDDHFRDVMTAESVAPVVAALVDPAGRVNGEVIVAANGALRATGAVEWGTVHHPSTMDGAELERLLADSRGGKPHEYRTAHDAFVEFAQEGLR</sequence>
<evidence type="ECO:0000256" key="2">
    <source>
        <dbReference type="ARBA" id="ARBA00023002"/>
    </source>
</evidence>
<dbReference type="Pfam" id="PF00106">
    <property type="entry name" value="adh_short"/>
    <property type="match status" value="1"/>
</dbReference>
<dbReference type="InterPro" id="IPR002347">
    <property type="entry name" value="SDR_fam"/>
</dbReference>
<evidence type="ECO:0000313" key="4">
    <source>
        <dbReference type="EMBL" id="GIJ68412.1"/>
    </source>
</evidence>
<dbReference type="AlphaFoldDB" id="A0A8J4EDX1"/>
<proteinExistence type="inferred from homology"/>
<dbReference type="PROSITE" id="PS00061">
    <property type="entry name" value="ADH_SHORT"/>
    <property type="match status" value="1"/>
</dbReference>